<reference evidence="3 4" key="1">
    <citation type="journal article" date="2019" name="Nat. Ecol. Evol.">
        <title>Megaphylogeny resolves global patterns of mushroom evolution.</title>
        <authorList>
            <person name="Varga T."/>
            <person name="Krizsan K."/>
            <person name="Foldi C."/>
            <person name="Dima B."/>
            <person name="Sanchez-Garcia M."/>
            <person name="Sanchez-Ramirez S."/>
            <person name="Szollosi G.J."/>
            <person name="Szarkandi J.G."/>
            <person name="Papp V."/>
            <person name="Albert L."/>
            <person name="Andreopoulos W."/>
            <person name="Angelini C."/>
            <person name="Antonin V."/>
            <person name="Barry K.W."/>
            <person name="Bougher N.L."/>
            <person name="Buchanan P."/>
            <person name="Buyck B."/>
            <person name="Bense V."/>
            <person name="Catcheside P."/>
            <person name="Chovatia M."/>
            <person name="Cooper J."/>
            <person name="Damon W."/>
            <person name="Desjardin D."/>
            <person name="Finy P."/>
            <person name="Geml J."/>
            <person name="Haridas S."/>
            <person name="Hughes K."/>
            <person name="Justo A."/>
            <person name="Karasinski D."/>
            <person name="Kautmanova I."/>
            <person name="Kiss B."/>
            <person name="Kocsube S."/>
            <person name="Kotiranta H."/>
            <person name="LaButti K.M."/>
            <person name="Lechner B.E."/>
            <person name="Liimatainen K."/>
            <person name="Lipzen A."/>
            <person name="Lukacs Z."/>
            <person name="Mihaltcheva S."/>
            <person name="Morgado L.N."/>
            <person name="Niskanen T."/>
            <person name="Noordeloos M.E."/>
            <person name="Ohm R.A."/>
            <person name="Ortiz-Santana B."/>
            <person name="Ovrebo C."/>
            <person name="Racz N."/>
            <person name="Riley R."/>
            <person name="Savchenko A."/>
            <person name="Shiryaev A."/>
            <person name="Soop K."/>
            <person name="Spirin V."/>
            <person name="Szebenyi C."/>
            <person name="Tomsovsky M."/>
            <person name="Tulloss R.E."/>
            <person name="Uehling J."/>
            <person name="Grigoriev I.V."/>
            <person name="Vagvolgyi C."/>
            <person name="Papp T."/>
            <person name="Martin F.M."/>
            <person name="Miettinen O."/>
            <person name="Hibbett D.S."/>
            <person name="Nagy L.G."/>
        </authorList>
    </citation>
    <scope>NUCLEOTIDE SEQUENCE [LARGE SCALE GENOMIC DNA]</scope>
    <source>
        <strain evidence="3 4">OMC1185</strain>
    </source>
</reference>
<dbReference type="InterPro" id="IPR050452">
    <property type="entry name" value="Metacaspase"/>
</dbReference>
<feature type="domain" description="Peptidase C14 caspase" evidence="2">
    <location>
        <begin position="27"/>
        <end position="198"/>
    </location>
</feature>
<dbReference type="PANTHER" id="PTHR48104">
    <property type="entry name" value="METACASPASE-4"/>
    <property type="match status" value="1"/>
</dbReference>
<dbReference type="OrthoDB" id="3223806at2759"/>
<gene>
    <name evidence="3" type="ORF">OE88DRAFT_1424555</name>
</gene>
<evidence type="ECO:0000259" key="2">
    <source>
        <dbReference type="Pfam" id="PF00656"/>
    </source>
</evidence>
<accession>A0A5C3N5P8</accession>
<evidence type="ECO:0000313" key="3">
    <source>
        <dbReference type="EMBL" id="TFK52603.1"/>
    </source>
</evidence>
<organism evidence="3 4">
    <name type="scientific">Heliocybe sulcata</name>
    <dbReference type="NCBI Taxonomy" id="5364"/>
    <lineage>
        <taxon>Eukaryota</taxon>
        <taxon>Fungi</taxon>
        <taxon>Dikarya</taxon>
        <taxon>Basidiomycota</taxon>
        <taxon>Agaricomycotina</taxon>
        <taxon>Agaricomycetes</taxon>
        <taxon>Gloeophyllales</taxon>
        <taxon>Gloeophyllaceae</taxon>
        <taxon>Heliocybe</taxon>
    </lineage>
</organism>
<dbReference type="GO" id="GO:0004197">
    <property type="term" value="F:cysteine-type endopeptidase activity"/>
    <property type="evidence" value="ECO:0007669"/>
    <property type="project" value="InterPro"/>
</dbReference>
<protein>
    <recommendedName>
        <fullName evidence="2">Peptidase C14 caspase domain-containing protein</fullName>
    </recommendedName>
</protein>
<evidence type="ECO:0000313" key="4">
    <source>
        <dbReference type="Proteomes" id="UP000305948"/>
    </source>
</evidence>
<dbReference type="AlphaFoldDB" id="A0A5C3N5P8"/>
<dbReference type="Proteomes" id="UP000305948">
    <property type="component" value="Unassembled WGS sequence"/>
</dbReference>
<dbReference type="GO" id="GO:0006508">
    <property type="term" value="P:proteolysis"/>
    <property type="evidence" value="ECO:0007669"/>
    <property type="project" value="InterPro"/>
</dbReference>
<dbReference type="Pfam" id="PF00656">
    <property type="entry name" value="Peptidase_C14"/>
    <property type="match status" value="1"/>
</dbReference>
<dbReference type="PANTHER" id="PTHR48104:SF30">
    <property type="entry name" value="METACASPASE-1"/>
    <property type="match status" value="1"/>
</dbReference>
<dbReference type="EMBL" id="ML213509">
    <property type="protein sequence ID" value="TFK52603.1"/>
    <property type="molecule type" value="Genomic_DNA"/>
</dbReference>
<dbReference type="InterPro" id="IPR011600">
    <property type="entry name" value="Pept_C14_caspase"/>
</dbReference>
<comment type="similarity">
    <text evidence="1">Belongs to the peptidase C14B family.</text>
</comment>
<sequence length="363" mass="40602">MAALKKSQIEASSALGFASDVINREPRKKALLVGIKYAEEWQKEWPGDLECAHRDVADFKEFLIRVYKWREAEITVMIDDGVMPTLQPTKENLFRAIRNLVFDAREGDLLVIHFSGHGFQEESKSSLEEDGMDECIITSDSLFLYDKELRRELVDPLPIGCTLMAVFDCCHSGTLLDLEHYRCNHPWNWGMGHHEASERKGRRHALDCARCPSWLGSLQQRRRTGTDASTNSLTHDLLKGTVERDLSPVLISPARHQLARGRARVRISSRASSILASPRTARVTSKDWDMQTWGALLGGREGLGLRSEASPERMEMGTCDGDCLPSPTERPVVVSLAACTDEQTIFEGPEGGFLTRVGASFDT</sequence>
<name>A0A5C3N5P8_9AGAM</name>
<dbReference type="GO" id="GO:0005737">
    <property type="term" value="C:cytoplasm"/>
    <property type="evidence" value="ECO:0007669"/>
    <property type="project" value="TreeGrafter"/>
</dbReference>
<dbReference type="Gene3D" id="3.40.50.12660">
    <property type="match status" value="1"/>
</dbReference>
<proteinExistence type="inferred from homology"/>
<evidence type="ECO:0000256" key="1">
    <source>
        <dbReference type="ARBA" id="ARBA00009005"/>
    </source>
</evidence>
<keyword evidence="4" id="KW-1185">Reference proteome</keyword>